<dbReference type="GO" id="GO:0016829">
    <property type="term" value="F:lyase activity"/>
    <property type="evidence" value="ECO:0007669"/>
    <property type="project" value="UniProtKB-KW"/>
</dbReference>
<dbReference type="InterPro" id="IPR000581">
    <property type="entry name" value="ILV_EDD_N"/>
</dbReference>
<protein>
    <recommendedName>
        <fullName evidence="7">Dihydroxy-acid/6-phosphogluconate dehydratase N-terminal domain-containing protein</fullName>
    </recommendedName>
</protein>
<dbReference type="SUPFAM" id="SSF143975">
    <property type="entry name" value="IlvD/EDD N-terminal domain-like"/>
    <property type="match status" value="1"/>
</dbReference>
<accession>A0A9P1HCT2</accession>
<keyword evidence="2" id="KW-0479">Metal-binding</keyword>
<reference evidence="8" key="1">
    <citation type="submission" date="2022-11" db="EMBL/GenBank/DDBJ databases">
        <authorList>
            <person name="Scott C."/>
            <person name="Bruce N."/>
        </authorList>
    </citation>
    <scope>NUCLEOTIDE SEQUENCE</scope>
</reference>
<dbReference type="OrthoDB" id="3851628at2759"/>
<comment type="similarity">
    <text evidence="1">Belongs to the IlvD/Edd family.</text>
</comment>
<sequence>MDRLLDPARGYSEEQPTNNLEPDNATGPVTKVASTAPSDYDLSTPIATDLGGLRSNLPAYGDVHFSLFLRKVFINALGYSDEALSKPIIGIINTFSSFNPCHGQVPQLIEAVKRGVLLAGGLPMEFPTISIHEAFSNPTSMYLRNLMSMDTEEMVKAQPVDSVIMIGGCDKTGVRVGACTDCRNNWAKFRAGQIDIEDIMEINKELAPTAGTCGVMGTASTMACITAALGLIELKAGATSPAVSATRLRVAEGTGKFAVKILDDKEKFRPQRLLAYENFMNAITVLQAIGGSTNAIVHLLAIINRHPGVSGRISLKTFDEVGARTPLLVDLKPSGDNYMTDFHNAGECIGPVGNPGMPEAGMIPIPRKLARQGIADMLRISDGPLTKLCLIPDAVSPFTPEMETISAQKKAQLDEVAGLMLNIYNTLVRMRYLKPHWIHCGPHHIDHLLPLCQSLRIDPEIIYLYSVLPYVNTGGVKGVDFFQGSYFADFRDDMDHAVHHNIECVDGYDYSAANGRDASTVLGDIVKWYHDLRETPGGGEGSGNDWEHETVVELYRKHGWPGPNFDGDAFEVDHVRSIAHRALTWSANEPLRKLEESQREPNDWAHRAVEDALKKIKKAKKVDEEWMARWDLFEAEQVVANCEREAREARADAARYCPEGVVLRPEEELCWKRNTCNATMNISSKRGEGDHHLDLKLRHCQEEGALLGRAVTAVIAEAEKLYPGQTITTANGLRIMNESTKETRIEETNAVMEKGTIAMELFVLMDLFRYGGTSFEDAVAIEFI</sequence>
<dbReference type="PANTHER" id="PTHR43183:SF1">
    <property type="entry name" value="HYPOTHETICAL DIHYDROXY-ACID DEHYDRATASE (EUROFUNG)-RELATED"/>
    <property type="match status" value="1"/>
</dbReference>
<keyword evidence="5" id="KW-0456">Lyase</keyword>
<feature type="region of interest" description="Disordered" evidence="6">
    <location>
        <begin position="1"/>
        <end position="36"/>
    </location>
</feature>
<evidence type="ECO:0000256" key="5">
    <source>
        <dbReference type="ARBA" id="ARBA00023239"/>
    </source>
</evidence>
<organism evidence="8 9">
    <name type="scientific">Parascedosporium putredinis</name>
    <dbReference type="NCBI Taxonomy" id="1442378"/>
    <lineage>
        <taxon>Eukaryota</taxon>
        <taxon>Fungi</taxon>
        <taxon>Dikarya</taxon>
        <taxon>Ascomycota</taxon>
        <taxon>Pezizomycotina</taxon>
        <taxon>Sordariomycetes</taxon>
        <taxon>Hypocreomycetidae</taxon>
        <taxon>Microascales</taxon>
        <taxon>Microascaceae</taxon>
        <taxon>Parascedosporium</taxon>
    </lineage>
</organism>
<dbReference type="EMBL" id="CALLCH030000021">
    <property type="protein sequence ID" value="CAI4220217.1"/>
    <property type="molecule type" value="Genomic_DNA"/>
</dbReference>
<evidence type="ECO:0000313" key="8">
    <source>
        <dbReference type="EMBL" id="CAI4220217.1"/>
    </source>
</evidence>
<dbReference type="PANTHER" id="PTHR43183">
    <property type="entry name" value="HYPOTHETICAL DIHYDROXYACID DEHYDRATASE (EUROFUNG)-RELATED"/>
    <property type="match status" value="1"/>
</dbReference>
<name>A0A9P1HCT2_9PEZI</name>
<gene>
    <name evidence="8" type="ORF">PPNO1_LOCUS9757</name>
</gene>
<dbReference type="InterPro" id="IPR037237">
    <property type="entry name" value="IlvD/EDD_N"/>
</dbReference>
<evidence type="ECO:0000256" key="1">
    <source>
        <dbReference type="ARBA" id="ARBA00006486"/>
    </source>
</evidence>
<keyword evidence="4" id="KW-0411">Iron-sulfur</keyword>
<feature type="domain" description="Dihydroxy-acid/6-phosphogluconate dehydratase N-terminal" evidence="7">
    <location>
        <begin position="180"/>
        <end position="346"/>
    </location>
</feature>
<evidence type="ECO:0000256" key="4">
    <source>
        <dbReference type="ARBA" id="ARBA00023014"/>
    </source>
</evidence>
<keyword evidence="9" id="KW-1185">Reference proteome</keyword>
<feature type="domain" description="Dihydroxy-acid/6-phosphogluconate dehydratase N-terminal" evidence="7">
    <location>
        <begin position="86"/>
        <end position="172"/>
    </location>
</feature>
<evidence type="ECO:0000256" key="2">
    <source>
        <dbReference type="ARBA" id="ARBA00022723"/>
    </source>
</evidence>
<evidence type="ECO:0000256" key="6">
    <source>
        <dbReference type="SAM" id="MobiDB-lite"/>
    </source>
</evidence>
<dbReference type="GO" id="GO:0051536">
    <property type="term" value="F:iron-sulfur cluster binding"/>
    <property type="evidence" value="ECO:0007669"/>
    <property type="project" value="UniProtKB-KW"/>
</dbReference>
<evidence type="ECO:0000313" key="9">
    <source>
        <dbReference type="Proteomes" id="UP000838763"/>
    </source>
</evidence>
<comment type="caution">
    <text evidence="8">The sequence shown here is derived from an EMBL/GenBank/DDBJ whole genome shotgun (WGS) entry which is preliminary data.</text>
</comment>
<dbReference type="GO" id="GO:0046872">
    <property type="term" value="F:metal ion binding"/>
    <property type="evidence" value="ECO:0007669"/>
    <property type="project" value="UniProtKB-KW"/>
</dbReference>
<dbReference type="Proteomes" id="UP000838763">
    <property type="component" value="Unassembled WGS sequence"/>
</dbReference>
<evidence type="ECO:0000256" key="3">
    <source>
        <dbReference type="ARBA" id="ARBA00023004"/>
    </source>
</evidence>
<dbReference type="AlphaFoldDB" id="A0A9P1HCT2"/>
<dbReference type="Pfam" id="PF00920">
    <property type="entry name" value="ILVD_EDD_N"/>
    <property type="match status" value="2"/>
</dbReference>
<evidence type="ECO:0000259" key="7">
    <source>
        <dbReference type="Pfam" id="PF00920"/>
    </source>
</evidence>
<keyword evidence="3" id="KW-0408">Iron</keyword>
<proteinExistence type="inferred from homology"/>
<dbReference type="InterPro" id="IPR052352">
    <property type="entry name" value="Sugar_Degrad_Dehydratases"/>
</dbReference>